<dbReference type="RefSeq" id="WP_129784656.1">
    <property type="nucleotide sequence ID" value="NZ_RZHH01000002.1"/>
</dbReference>
<sequence length="148" mass="17193">MSHPLHTGVIGLQVLYTQGLIHFTYKRFVEDNWKNANDTSTDLIEEFNRGTESPQWDGSMKETCKMELNKYSEDIYNTTLENGTDDRDAWDDIVENGSYPCMWYAGACTRGELTHCWPIYPFGQTESGQRNNSLSCYLRKHIRMTFGR</sequence>
<protein>
    <submittedName>
        <fullName evidence="1">Uncharacterized protein</fullName>
    </submittedName>
</protein>
<evidence type="ECO:0000313" key="1">
    <source>
        <dbReference type="EMBL" id="RYJ14291.1"/>
    </source>
</evidence>
<comment type="caution">
    <text evidence="1">The sequence shown here is derived from an EMBL/GenBank/DDBJ whole genome shotgun (WGS) entry which is preliminary data.</text>
</comment>
<reference evidence="1 2" key="1">
    <citation type="submission" date="2018-12" db="EMBL/GenBank/DDBJ databases">
        <title>Genome analysis provides insights into bioremediation potentialities of Halogeometricum borinquense strain N11.</title>
        <authorList>
            <person name="Najjari A."/>
            <person name="Youssef N."/>
            <person name="Fhoula I."/>
            <person name="Ben Dhia O."/>
            <person name="Mahjoubi M."/>
            <person name="Ouzari H.I."/>
            <person name="Cherif A."/>
        </authorList>
    </citation>
    <scope>NUCLEOTIDE SEQUENCE [LARGE SCALE GENOMIC DNA]</scope>
    <source>
        <strain evidence="1 2">N11</strain>
    </source>
</reference>
<dbReference type="Proteomes" id="UP000294028">
    <property type="component" value="Unassembled WGS sequence"/>
</dbReference>
<dbReference type="EMBL" id="RZHH01000002">
    <property type="protein sequence ID" value="RYJ14291.1"/>
    <property type="molecule type" value="Genomic_DNA"/>
</dbReference>
<dbReference type="AlphaFoldDB" id="A0A482TM03"/>
<name>A0A482TM03_9EURY</name>
<gene>
    <name evidence="1" type="ORF">ELS19_10165</name>
</gene>
<proteinExistence type="predicted"/>
<organism evidence="1 2">
    <name type="scientific">Halogeometricum borinquense</name>
    <dbReference type="NCBI Taxonomy" id="60847"/>
    <lineage>
        <taxon>Archaea</taxon>
        <taxon>Methanobacteriati</taxon>
        <taxon>Methanobacteriota</taxon>
        <taxon>Stenosarchaea group</taxon>
        <taxon>Halobacteria</taxon>
        <taxon>Halobacteriales</taxon>
        <taxon>Haloferacaceae</taxon>
        <taxon>Halogeometricum</taxon>
    </lineage>
</organism>
<evidence type="ECO:0000313" key="2">
    <source>
        <dbReference type="Proteomes" id="UP000294028"/>
    </source>
</evidence>
<accession>A0A482TM03</accession>